<feature type="compositionally biased region" description="Low complexity" evidence="1">
    <location>
        <begin position="135"/>
        <end position="145"/>
    </location>
</feature>
<evidence type="ECO:0000313" key="2">
    <source>
        <dbReference type="EMBL" id="KAA6383325.1"/>
    </source>
</evidence>
<feature type="region of interest" description="Disordered" evidence="1">
    <location>
        <begin position="1"/>
        <end position="22"/>
    </location>
</feature>
<dbReference type="Proteomes" id="UP000324800">
    <property type="component" value="Unassembled WGS sequence"/>
</dbReference>
<feature type="region of interest" description="Disordered" evidence="1">
    <location>
        <begin position="114"/>
        <end position="150"/>
    </location>
</feature>
<gene>
    <name evidence="2" type="ORF">EZS28_021148</name>
</gene>
<evidence type="ECO:0000313" key="3">
    <source>
        <dbReference type="Proteomes" id="UP000324800"/>
    </source>
</evidence>
<protein>
    <submittedName>
        <fullName evidence="2">Uncharacterized protein</fullName>
    </submittedName>
</protein>
<comment type="caution">
    <text evidence="2">The sequence shown here is derived from an EMBL/GenBank/DDBJ whole genome shotgun (WGS) entry which is preliminary data.</text>
</comment>
<proteinExistence type="predicted"/>
<organism evidence="2 3">
    <name type="scientific">Streblomastix strix</name>
    <dbReference type="NCBI Taxonomy" id="222440"/>
    <lineage>
        <taxon>Eukaryota</taxon>
        <taxon>Metamonada</taxon>
        <taxon>Preaxostyla</taxon>
        <taxon>Oxymonadida</taxon>
        <taxon>Streblomastigidae</taxon>
        <taxon>Streblomastix</taxon>
    </lineage>
</organism>
<feature type="compositionally biased region" description="Basic and acidic residues" evidence="1">
    <location>
        <begin position="9"/>
        <end position="21"/>
    </location>
</feature>
<dbReference type="AlphaFoldDB" id="A0A5J4VLE1"/>
<reference evidence="2 3" key="1">
    <citation type="submission" date="2019-03" db="EMBL/GenBank/DDBJ databases">
        <title>Single cell metagenomics reveals metabolic interactions within the superorganism composed of flagellate Streblomastix strix and complex community of Bacteroidetes bacteria on its surface.</title>
        <authorList>
            <person name="Treitli S.C."/>
            <person name="Kolisko M."/>
            <person name="Husnik F."/>
            <person name="Keeling P."/>
            <person name="Hampl V."/>
        </authorList>
    </citation>
    <scope>NUCLEOTIDE SEQUENCE [LARGE SCALE GENOMIC DNA]</scope>
    <source>
        <strain evidence="2">ST1C</strain>
    </source>
</reference>
<sequence length="355" mass="40293">MQSSSTDRQGPDKEPMTHNDAAEQILTLARKRAELQNPEQTKAQFLQAGFAEDDLDLRSGDTKRKYRIVIKSLLEEDFRKNWLVASELLVLKPEKRTRAQKVAEMAMDAMIKLEPNSQQSDSIDLTDDVEQTPNSESSSQQTQSASKKRFRKETIKTMQEQIGEDLGVDMSKWKQFSYTDIQGINQKATKYRWTGNEIPIKIQQGNTNIEKGEQYGDAMTALSASQSTALTAYAKALEGIPNADECKYIFKLSTIGANAATQLREGINLPYQFRVVAGNNVLPSDIITEDTMERIKRYTEQKNLEYQATAMAMQYGTTFLPQLFNPNPVPYLAPPYPYIQVQQYYNQQPGGFPRR</sequence>
<evidence type="ECO:0000256" key="1">
    <source>
        <dbReference type="SAM" id="MobiDB-lite"/>
    </source>
</evidence>
<accession>A0A5J4VLE1</accession>
<dbReference type="EMBL" id="SNRW01006304">
    <property type="protein sequence ID" value="KAA6383325.1"/>
    <property type="molecule type" value="Genomic_DNA"/>
</dbReference>
<name>A0A5J4VLE1_9EUKA</name>